<gene>
    <name evidence="1" type="ORF">ILYODFUR_027689</name>
</gene>
<organism evidence="1 2">
    <name type="scientific">Ilyodon furcidens</name>
    <name type="common">goldbreast splitfin</name>
    <dbReference type="NCBI Taxonomy" id="33524"/>
    <lineage>
        <taxon>Eukaryota</taxon>
        <taxon>Metazoa</taxon>
        <taxon>Chordata</taxon>
        <taxon>Craniata</taxon>
        <taxon>Vertebrata</taxon>
        <taxon>Euteleostomi</taxon>
        <taxon>Actinopterygii</taxon>
        <taxon>Neopterygii</taxon>
        <taxon>Teleostei</taxon>
        <taxon>Neoteleostei</taxon>
        <taxon>Acanthomorphata</taxon>
        <taxon>Ovalentaria</taxon>
        <taxon>Atherinomorphae</taxon>
        <taxon>Cyprinodontiformes</taxon>
        <taxon>Goodeidae</taxon>
        <taxon>Ilyodon</taxon>
    </lineage>
</organism>
<accession>A0ABV0T2Z9</accession>
<evidence type="ECO:0000313" key="1">
    <source>
        <dbReference type="EMBL" id="MEQ2226461.1"/>
    </source>
</evidence>
<comment type="caution">
    <text evidence="1">The sequence shown here is derived from an EMBL/GenBank/DDBJ whole genome shotgun (WGS) entry which is preliminary data.</text>
</comment>
<protein>
    <submittedName>
        <fullName evidence="1">Uncharacterized protein</fullName>
    </submittedName>
</protein>
<evidence type="ECO:0000313" key="2">
    <source>
        <dbReference type="Proteomes" id="UP001482620"/>
    </source>
</evidence>
<dbReference type="EMBL" id="JAHRIQ010015268">
    <property type="protein sequence ID" value="MEQ2226461.1"/>
    <property type="molecule type" value="Genomic_DNA"/>
</dbReference>
<sequence length="136" mass="15877">MFCSDRVMLYIITTDKLPNFICRRYIYCLAAVYILRFKVPLPENRHSFLRRVFLWAQQCSAMATVNIYSRHGFVCFCLKTLLSTLEWFPSIVINAPRIGHEELIHTGTWNVSSLRSHSPRGNKEVEFVEGGEARFQ</sequence>
<dbReference type="Proteomes" id="UP001482620">
    <property type="component" value="Unassembled WGS sequence"/>
</dbReference>
<name>A0ABV0T2Z9_9TELE</name>
<proteinExistence type="predicted"/>
<reference evidence="1 2" key="1">
    <citation type="submission" date="2021-06" db="EMBL/GenBank/DDBJ databases">
        <authorList>
            <person name="Palmer J.M."/>
        </authorList>
    </citation>
    <scope>NUCLEOTIDE SEQUENCE [LARGE SCALE GENOMIC DNA]</scope>
    <source>
        <strain evidence="2">if_2019</strain>
        <tissue evidence="1">Muscle</tissue>
    </source>
</reference>
<keyword evidence="2" id="KW-1185">Reference proteome</keyword>